<name>K2M7Z5_TRYCR</name>
<dbReference type="AlphaFoldDB" id="K2M7Z5"/>
<reference evidence="2 3" key="1">
    <citation type="journal article" date="2012" name="BMC Genomics">
        <title>Comparative genomic analysis of human infective Trypanosoma cruzi lineages with the bat-restricted subspecies T. cruzi marinkellei.</title>
        <authorList>
            <person name="Franzen O."/>
            <person name="Talavera-Lopez C."/>
            <person name="Ochaya S."/>
            <person name="Butler C.E."/>
            <person name="Messenger L.A."/>
            <person name="Lewis M.D."/>
            <person name="Llewellyn M.S."/>
            <person name="Marinkelle C.J."/>
            <person name="Tyler K.M."/>
            <person name="Miles M.A."/>
            <person name="Andersson B."/>
        </authorList>
    </citation>
    <scope>NUCLEOTIDE SEQUENCE [LARGE SCALE GENOMIC DNA]</scope>
    <source>
        <strain evidence="2 3">B7</strain>
    </source>
</reference>
<protein>
    <submittedName>
        <fullName evidence="2">Uncharacterized protein</fullName>
    </submittedName>
</protein>
<dbReference type="PANTHER" id="PTHR12975:SF6">
    <property type="entry name" value="TRAFFICKING PROTEIN PARTICLE COMPLEX SUBUNIT 8"/>
    <property type="match status" value="1"/>
</dbReference>
<proteinExistence type="predicted"/>
<evidence type="ECO:0000313" key="2">
    <source>
        <dbReference type="EMBL" id="EKF31123.1"/>
    </source>
</evidence>
<evidence type="ECO:0000256" key="1">
    <source>
        <dbReference type="SAM" id="MobiDB-lite"/>
    </source>
</evidence>
<evidence type="ECO:0000313" key="3">
    <source>
        <dbReference type="Proteomes" id="UP000007350"/>
    </source>
</evidence>
<keyword evidence="3" id="KW-1185">Reference proteome</keyword>
<organism evidence="2 3">
    <name type="scientific">Trypanosoma cruzi marinkellei</name>
    <dbReference type="NCBI Taxonomy" id="85056"/>
    <lineage>
        <taxon>Eukaryota</taxon>
        <taxon>Discoba</taxon>
        <taxon>Euglenozoa</taxon>
        <taxon>Kinetoplastea</taxon>
        <taxon>Metakinetoplastina</taxon>
        <taxon>Trypanosomatida</taxon>
        <taxon>Trypanosomatidae</taxon>
        <taxon>Trypanosoma</taxon>
        <taxon>Schizotrypanum</taxon>
    </lineage>
</organism>
<dbReference type="OrthoDB" id="437922at2759"/>
<sequence>MEFRQWVENRYRHPVVLVFASPLTEQACRRNGMDLVQMLRPFSVHPTELFAHIGDRADTVQVRKFGVRFTRLECVREVEALQSARYFRHLLRDHVAMELAYGEQLDRAMSSLLKENGGVVEEPRLSAQVASQLLERSHPAWHSQFIRDYAYVVRCSHFDTIDHPVGCIYAASTSEVGGIDGIMREFREQQKQPADTRRDMPCMDDDLHSYFLLVHDITEGPPMEEVRRMLAAVKAQYGHAHCAVVKINSVVNPQDVKNMDPSPWIDANRIALDVPSRSTVHVAQPSQQTNDMSSPGDGTVRG</sequence>
<dbReference type="GO" id="GO:1990072">
    <property type="term" value="C:TRAPPIII protein complex"/>
    <property type="evidence" value="ECO:0007669"/>
    <property type="project" value="TreeGrafter"/>
</dbReference>
<dbReference type="Pfam" id="PF12739">
    <property type="entry name" value="TRAPPC-Trs85"/>
    <property type="match status" value="1"/>
</dbReference>
<gene>
    <name evidence="2" type="ORF">MOQ_005046</name>
</gene>
<dbReference type="Proteomes" id="UP000007350">
    <property type="component" value="Unassembled WGS sequence"/>
</dbReference>
<dbReference type="InterPro" id="IPR024420">
    <property type="entry name" value="TRAPP_III_complex_Trs85"/>
</dbReference>
<accession>K2M7Z5</accession>
<dbReference type="EMBL" id="AHKC01011045">
    <property type="protein sequence ID" value="EKF31123.1"/>
    <property type="molecule type" value="Genomic_DNA"/>
</dbReference>
<feature type="compositionally biased region" description="Polar residues" evidence="1">
    <location>
        <begin position="280"/>
        <end position="293"/>
    </location>
</feature>
<comment type="caution">
    <text evidence="2">The sequence shown here is derived from an EMBL/GenBank/DDBJ whole genome shotgun (WGS) entry which is preliminary data.</text>
</comment>
<feature type="non-terminal residue" evidence="2">
    <location>
        <position position="302"/>
    </location>
</feature>
<dbReference type="PANTHER" id="PTHR12975">
    <property type="entry name" value="TRANSPORT PROTEIN TRAPP"/>
    <property type="match status" value="1"/>
</dbReference>
<feature type="region of interest" description="Disordered" evidence="1">
    <location>
        <begin position="280"/>
        <end position="302"/>
    </location>
</feature>